<dbReference type="PANTHER" id="PTHR11675">
    <property type="entry name" value="N-ACETYLGALACTOSAMINYLTRANSFERASE"/>
    <property type="match status" value="1"/>
</dbReference>
<keyword evidence="3" id="KW-0472">Membrane</keyword>
<proteinExistence type="predicted"/>
<evidence type="ECO:0000259" key="4">
    <source>
        <dbReference type="Pfam" id="PF00535"/>
    </source>
</evidence>
<dbReference type="PROSITE" id="PS50231">
    <property type="entry name" value="RICIN_B_LECTIN"/>
    <property type="match status" value="1"/>
</dbReference>
<dbReference type="Pfam" id="PF00535">
    <property type="entry name" value="Glycos_transf_2"/>
    <property type="match status" value="1"/>
</dbReference>
<dbReference type="SUPFAM" id="SSF50370">
    <property type="entry name" value="Ricin B-like lectins"/>
    <property type="match status" value="1"/>
</dbReference>
<dbReference type="InterPro" id="IPR035992">
    <property type="entry name" value="Ricin_B-like_lectins"/>
</dbReference>
<dbReference type="PANTHER" id="PTHR11675:SF43">
    <property type="entry name" value="POLYPEPTIDE N-ACETYLGALACTOSAMINYLTRANSFERASE 1"/>
    <property type="match status" value="1"/>
</dbReference>
<keyword evidence="2" id="KW-1015">Disulfide bond</keyword>
<evidence type="ECO:0008006" key="7">
    <source>
        <dbReference type="Google" id="ProtNLM"/>
    </source>
</evidence>
<dbReference type="InterPro" id="IPR001173">
    <property type="entry name" value="Glyco_trans_2-like"/>
</dbReference>
<dbReference type="Pfam" id="PF02709">
    <property type="entry name" value="Glyco_transf_7C"/>
    <property type="match status" value="1"/>
</dbReference>
<reference evidence="6" key="1">
    <citation type="submission" date="2021-01" db="EMBL/GenBank/DDBJ databases">
        <authorList>
            <person name="Corre E."/>
            <person name="Pelletier E."/>
            <person name="Niang G."/>
            <person name="Scheremetjew M."/>
            <person name="Finn R."/>
            <person name="Kale V."/>
            <person name="Holt S."/>
            <person name="Cochrane G."/>
            <person name="Meng A."/>
            <person name="Brown T."/>
            <person name="Cohen L."/>
        </authorList>
    </citation>
    <scope>NUCLEOTIDE SEQUENCE</scope>
</reference>
<keyword evidence="3" id="KW-1133">Transmembrane helix</keyword>
<keyword evidence="3" id="KW-0812">Transmembrane</keyword>
<dbReference type="GO" id="GO:0004653">
    <property type="term" value="F:polypeptide N-acetylgalactosaminyltransferase activity"/>
    <property type="evidence" value="ECO:0007669"/>
    <property type="project" value="TreeGrafter"/>
</dbReference>
<evidence type="ECO:0000259" key="5">
    <source>
        <dbReference type="Pfam" id="PF02709"/>
    </source>
</evidence>
<dbReference type="Gene3D" id="3.90.550.10">
    <property type="entry name" value="Spore Coat Polysaccharide Biosynthesis Protein SpsA, Chain A"/>
    <property type="match status" value="1"/>
</dbReference>
<evidence type="ECO:0000256" key="3">
    <source>
        <dbReference type="SAM" id="Phobius"/>
    </source>
</evidence>
<feature type="transmembrane region" description="Helical" evidence="3">
    <location>
        <begin position="61"/>
        <end position="81"/>
    </location>
</feature>
<name>A0A7S1AN26_NOCSC</name>
<evidence type="ECO:0000256" key="2">
    <source>
        <dbReference type="ARBA" id="ARBA00023157"/>
    </source>
</evidence>
<dbReference type="InterPro" id="IPR027791">
    <property type="entry name" value="Galactosyl_T_C"/>
</dbReference>
<organism evidence="6">
    <name type="scientific">Noctiluca scintillans</name>
    <name type="common">Sea sparkle</name>
    <name type="synonym">Red tide dinoflagellate</name>
    <dbReference type="NCBI Taxonomy" id="2966"/>
    <lineage>
        <taxon>Eukaryota</taxon>
        <taxon>Sar</taxon>
        <taxon>Alveolata</taxon>
        <taxon>Dinophyceae</taxon>
        <taxon>Noctilucales</taxon>
        <taxon>Noctilucaceae</taxon>
        <taxon>Noctiluca</taxon>
    </lineage>
</organism>
<gene>
    <name evidence="6" type="ORF">NSCI0253_LOCUS33876</name>
</gene>
<sequence length="573" mass="64554">MAEGAKYAIRVALLWLVPVILFFTHVLILPVALSLGLTVLEVPQLRKRVLGSGARKHLPCFRVNMLIRLLALWMLQVWWVILIRATDMDISEDVRSVEKQHLENTTQYVGSLLSSISVVLPCAGEGDYALKTVQSVFHSTPDVLREIIIVDDGSDPPLDQLITEDIRERYKVKLIRHESGTGLIASKLHGGNLATGDIVVFFDCHVAPQPNWYIPFLQLISENNRRIVVPVITSLDVSTWTQLGTAGVAKCYLTWDADFKWFESDDDFIPVISGGLLGISKMWWNETGGYDEEMRGWGGENLDQSLRSWLCGGEIVLARNSFVAHMWRQPKDRRTLANYHVDKGDPMRNRMRAASAWFGDFKEKLSDFGLQADGWGDTNNMLNVKQRLQCKSFAWFMHRFRNVYEDGGLLPAETFKLRETRNNMCLTYQGKAGTSASGQGKVAMMPCGSDDHRQRWHGANRLDGWSPDSPCCSGLRAWNTDQCLIAKANSISTTVCDISGRSKTQAFHFTETGMLMTEQSTFMSKNCIQAMTRGLQVGNCIPAAWAKDDTTVPLETRLYREAIDRESEDMDEP</sequence>
<dbReference type="InterPro" id="IPR029044">
    <property type="entry name" value="Nucleotide-diphossugar_trans"/>
</dbReference>
<evidence type="ECO:0000256" key="1">
    <source>
        <dbReference type="ARBA" id="ARBA00022679"/>
    </source>
</evidence>
<feature type="domain" description="Galactosyltransferase C-terminal" evidence="5">
    <location>
        <begin position="272"/>
        <end position="317"/>
    </location>
</feature>
<dbReference type="AlphaFoldDB" id="A0A7S1AN26"/>
<keyword evidence="1" id="KW-0808">Transferase</keyword>
<protein>
    <recommendedName>
        <fullName evidence="7">Polypeptide N-acetylgalactosaminyltransferase</fullName>
    </recommendedName>
</protein>
<dbReference type="EMBL" id="HBFQ01047544">
    <property type="protein sequence ID" value="CAD8859522.1"/>
    <property type="molecule type" value="Transcribed_RNA"/>
</dbReference>
<feature type="transmembrane region" description="Helical" evidence="3">
    <location>
        <begin position="12"/>
        <end position="40"/>
    </location>
</feature>
<feature type="domain" description="Glycosyltransferase 2-like" evidence="4">
    <location>
        <begin position="117"/>
        <end position="235"/>
    </location>
</feature>
<dbReference type="GO" id="GO:0006493">
    <property type="term" value="P:protein O-linked glycosylation"/>
    <property type="evidence" value="ECO:0007669"/>
    <property type="project" value="TreeGrafter"/>
</dbReference>
<accession>A0A7S1AN26</accession>
<dbReference type="SUPFAM" id="SSF53448">
    <property type="entry name" value="Nucleotide-diphospho-sugar transferases"/>
    <property type="match status" value="1"/>
</dbReference>
<evidence type="ECO:0000313" key="6">
    <source>
        <dbReference type="EMBL" id="CAD8859522.1"/>
    </source>
</evidence>
<dbReference type="GO" id="GO:0005794">
    <property type="term" value="C:Golgi apparatus"/>
    <property type="evidence" value="ECO:0007669"/>
    <property type="project" value="TreeGrafter"/>
</dbReference>